<proteinExistence type="predicted"/>
<keyword evidence="1" id="KW-0479">Metal-binding</keyword>
<evidence type="ECO:0000313" key="7">
    <source>
        <dbReference type="Proteomes" id="UP001521785"/>
    </source>
</evidence>
<keyword evidence="7" id="KW-1185">Reference proteome</keyword>
<accession>A0ABR3RL47</accession>
<dbReference type="PANTHER" id="PTHR15710">
    <property type="entry name" value="E3 UBIQUITIN-PROTEIN LIGASE PRAJA"/>
    <property type="match status" value="1"/>
</dbReference>
<sequence length="265" mass="30125">MNVIEEWSQVKNWFTELLVDACKIDIDIANEVLAETGEELSGLHMQPLAAVEGYEVEVRQEDDGDYLTIAPQGGYDLFVDWLGGIFDARNPFYMAEQSAWEQLPEADDVEPEVAYPQNMTIHDPFPINYWFLPGPDGNNDQTYLAPAANNAEPGEAWARNFVESLEHVGHSEISADDNRCSICWLPFGETDEFHPLYEPPVVPRDPREAEAVLHLQTLPFDLRRPNNDAMMLPCKHIFGRDCIIESFSANSTCPLCRKEMLTYLR</sequence>
<dbReference type="PROSITE" id="PS50089">
    <property type="entry name" value="ZF_RING_2"/>
    <property type="match status" value="1"/>
</dbReference>
<evidence type="ECO:0000256" key="4">
    <source>
        <dbReference type="PROSITE-ProRule" id="PRU00175"/>
    </source>
</evidence>
<dbReference type="Pfam" id="PF13639">
    <property type="entry name" value="zf-RING_2"/>
    <property type="match status" value="1"/>
</dbReference>
<comment type="caution">
    <text evidence="6">The sequence shown here is derived from an EMBL/GenBank/DDBJ whole genome shotgun (WGS) entry which is preliminary data.</text>
</comment>
<keyword evidence="3" id="KW-0862">Zinc</keyword>
<reference evidence="6 7" key="1">
    <citation type="submission" date="2024-02" db="EMBL/GenBank/DDBJ databases">
        <title>De novo assembly and annotation of 12 fungi associated with fruit tree decline syndrome in Ontario, Canada.</title>
        <authorList>
            <person name="Sulman M."/>
            <person name="Ellouze W."/>
            <person name="Ilyukhin E."/>
        </authorList>
    </citation>
    <scope>NUCLEOTIDE SEQUENCE [LARGE SCALE GENOMIC DNA]</scope>
    <source>
        <strain evidence="6 7">M42-189</strain>
    </source>
</reference>
<evidence type="ECO:0000256" key="1">
    <source>
        <dbReference type="ARBA" id="ARBA00022723"/>
    </source>
</evidence>
<dbReference type="SUPFAM" id="SSF57850">
    <property type="entry name" value="RING/U-box"/>
    <property type="match status" value="1"/>
</dbReference>
<name>A0ABR3RL47_9PLEO</name>
<dbReference type="PANTHER" id="PTHR15710:SF243">
    <property type="entry name" value="E3 UBIQUITIN-PROTEIN LIGASE PRAJA-2 ISOFORM X1"/>
    <property type="match status" value="1"/>
</dbReference>
<evidence type="ECO:0000259" key="5">
    <source>
        <dbReference type="PROSITE" id="PS50089"/>
    </source>
</evidence>
<gene>
    <name evidence="6" type="ORF">SLS60_004715</name>
</gene>
<dbReference type="Gene3D" id="3.30.40.10">
    <property type="entry name" value="Zinc/RING finger domain, C3HC4 (zinc finger)"/>
    <property type="match status" value="1"/>
</dbReference>
<feature type="domain" description="RING-type" evidence="5">
    <location>
        <begin position="180"/>
        <end position="257"/>
    </location>
</feature>
<dbReference type="InterPro" id="IPR013083">
    <property type="entry name" value="Znf_RING/FYVE/PHD"/>
</dbReference>
<evidence type="ECO:0000313" key="6">
    <source>
        <dbReference type="EMBL" id="KAL1605171.1"/>
    </source>
</evidence>
<dbReference type="EMBL" id="JAKJXO020000005">
    <property type="protein sequence ID" value="KAL1605171.1"/>
    <property type="molecule type" value="Genomic_DNA"/>
</dbReference>
<keyword evidence="2 4" id="KW-0863">Zinc-finger</keyword>
<evidence type="ECO:0000256" key="3">
    <source>
        <dbReference type="ARBA" id="ARBA00022833"/>
    </source>
</evidence>
<organism evidence="6 7">
    <name type="scientific">Paraconiothyrium brasiliense</name>
    <dbReference type="NCBI Taxonomy" id="300254"/>
    <lineage>
        <taxon>Eukaryota</taxon>
        <taxon>Fungi</taxon>
        <taxon>Dikarya</taxon>
        <taxon>Ascomycota</taxon>
        <taxon>Pezizomycotina</taxon>
        <taxon>Dothideomycetes</taxon>
        <taxon>Pleosporomycetidae</taxon>
        <taxon>Pleosporales</taxon>
        <taxon>Massarineae</taxon>
        <taxon>Didymosphaeriaceae</taxon>
        <taxon>Paraconiothyrium</taxon>
    </lineage>
</organism>
<evidence type="ECO:0000256" key="2">
    <source>
        <dbReference type="ARBA" id="ARBA00022771"/>
    </source>
</evidence>
<dbReference type="Proteomes" id="UP001521785">
    <property type="component" value="Unassembled WGS sequence"/>
</dbReference>
<dbReference type="InterPro" id="IPR001841">
    <property type="entry name" value="Znf_RING"/>
</dbReference>
<protein>
    <recommendedName>
        <fullName evidence="5">RING-type domain-containing protein</fullName>
    </recommendedName>
</protein>